<protein>
    <submittedName>
        <fullName evidence="1">Cytoplasmic protein</fullName>
    </submittedName>
</protein>
<name>A0A7X0YI93_9LIST</name>
<comment type="caution">
    <text evidence="1">The sequence shown here is derived from an EMBL/GenBank/DDBJ whole genome shotgun (WGS) entry which is preliminary data.</text>
</comment>
<dbReference type="AlphaFoldDB" id="A0A7X0YI93"/>
<gene>
    <name evidence="1" type="ORF">HCB06_14045</name>
</gene>
<proteinExistence type="predicted"/>
<dbReference type="EMBL" id="JAARXI010000008">
    <property type="protein sequence ID" value="MBC2117750.1"/>
    <property type="molecule type" value="Genomic_DNA"/>
</dbReference>
<evidence type="ECO:0000313" key="2">
    <source>
        <dbReference type="Proteomes" id="UP000529446"/>
    </source>
</evidence>
<organism evidence="1 2">
    <name type="scientific">Listeria booriae</name>
    <dbReference type="NCBI Taxonomy" id="1552123"/>
    <lineage>
        <taxon>Bacteria</taxon>
        <taxon>Bacillati</taxon>
        <taxon>Bacillota</taxon>
        <taxon>Bacilli</taxon>
        <taxon>Bacillales</taxon>
        <taxon>Listeriaceae</taxon>
        <taxon>Listeria</taxon>
    </lineage>
</organism>
<evidence type="ECO:0000313" key="1">
    <source>
        <dbReference type="EMBL" id="MBC2117750.1"/>
    </source>
</evidence>
<dbReference type="Proteomes" id="UP000529446">
    <property type="component" value="Unassembled WGS sequence"/>
</dbReference>
<accession>A0A7X0YI93</accession>
<reference evidence="1 2" key="1">
    <citation type="submission" date="2020-03" db="EMBL/GenBank/DDBJ databases">
        <title>Soil Listeria distribution.</title>
        <authorList>
            <person name="Liao J."/>
            <person name="Wiedmann M."/>
        </authorList>
    </citation>
    <scope>NUCLEOTIDE SEQUENCE [LARGE SCALE GENOMIC DNA]</scope>
    <source>
        <strain evidence="1 2">FSL L7-0360</strain>
    </source>
</reference>
<sequence length="81" mass="9207">MENIKSAHRHSERNKKALASAERCGCFYCCTIFSPAAIKEWVEEEDTALCPHCSIDSVIPELPLLPLSTEFLEEMCELWFG</sequence>
<dbReference type="RefSeq" id="WP_185536540.1">
    <property type="nucleotide sequence ID" value="NZ_JAARWQ010000008.1"/>
</dbReference>